<evidence type="ECO:0000256" key="1">
    <source>
        <dbReference type="ARBA" id="ARBA00006139"/>
    </source>
</evidence>
<dbReference type="InterPro" id="IPR001872">
    <property type="entry name" value="Peptidase_A8"/>
</dbReference>
<comment type="caution">
    <text evidence="9">Lacks conserved residue(s) required for the propagation of feature annotation.</text>
</comment>
<dbReference type="PANTHER" id="PTHR33695:SF1">
    <property type="entry name" value="LIPOPROTEIN SIGNAL PEPTIDASE"/>
    <property type="match status" value="1"/>
</dbReference>
<evidence type="ECO:0000256" key="10">
    <source>
        <dbReference type="RuleBase" id="RU004181"/>
    </source>
</evidence>
<feature type="transmembrane region" description="Helical" evidence="9">
    <location>
        <begin position="45"/>
        <end position="62"/>
    </location>
</feature>
<dbReference type="HAMAP" id="MF_00161">
    <property type="entry name" value="LspA"/>
    <property type="match status" value="1"/>
</dbReference>
<evidence type="ECO:0000313" key="12">
    <source>
        <dbReference type="Proteomes" id="UP000076400"/>
    </source>
</evidence>
<dbReference type="PANTHER" id="PTHR33695">
    <property type="entry name" value="LIPOPROTEIN SIGNAL PEPTIDASE"/>
    <property type="match status" value="1"/>
</dbReference>
<name>A0A154WFU4_9PROT</name>
<keyword evidence="3 9" id="KW-0645">Protease</keyword>
<dbReference type="RefSeq" id="WP_067552411.1">
    <property type="nucleotide sequence ID" value="NZ_LPXN01000027.1"/>
</dbReference>
<feature type="transmembrane region" description="Helical" evidence="9">
    <location>
        <begin position="67"/>
        <end position="85"/>
    </location>
</feature>
<sequence length="158" mass="17122">MLQRVGAVATISAFALFVDQAAKWLALTKLPGPARVVEVTSFLNIAIGFNTGVSFGMFGGFFESRPFLLVLLTLGITLILLIWALRTHSAGERSALALIVGGSLGNVVDRWRQGAVTDFIDLHWGEWHWPAFNGADVFIVTGALLLVARVFHSDRAEA</sequence>
<dbReference type="PRINTS" id="PR00781">
    <property type="entry name" value="LIPOSIGPTASE"/>
</dbReference>
<evidence type="ECO:0000256" key="2">
    <source>
        <dbReference type="ARBA" id="ARBA00022475"/>
    </source>
</evidence>
<comment type="subcellular location">
    <subcellularLocation>
        <location evidence="9">Cell membrane</location>
        <topology evidence="9">Multi-pass membrane protein</topology>
    </subcellularLocation>
</comment>
<accession>A0A154WFU4</accession>
<evidence type="ECO:0000256" key="4">
    <source>
        <dbReference type="ARBA" id="ARBA00022692"/>
    </source>
</evidence>
<dbReference type="Proteomes" id="UP000076400">
    <property type="component" value="Unassembled WGS sequence"/>
</dbReference>
<comment type="pathway">
    <text evidence="9">Protein modification; lipoprotein biosynthesis (signal peptide cleavage).</text>
</comment>
<evidence type="ECO:0000313" key="11">
    <source>
        <dbReference type="EMBL" id="KZD12398.1"/>
    </source>
</evidence>
<evidence type="ECO:0000256" key="5">
    <source>
        <dbReference type="ARBA" id="ARBA00022750"/>
    </source>
</evidence>
<feature type="transmembrane region" description="Helical" evidence="9">
    <location>
        <begin position="131"/>
        <end position="151"/>
    </location>
</feature>
<dbReference type="UniPathway" id="UPA00665"/>
<dbReference type="AlphaFoldDB" id="A0A154WFU4"/>
<keyword evidence="4 9" id="KW-0812">Transmembrane</keyword>
<dbReference type="GO" id="GO:0004190">
    <property type="term" value="F:aspartic-type endopeptidase activity"/>
    <property type="evidence" value="ECO:0007669"/>
    <property type="project" value="UniProtKB-UniRule"/>
</dbReference>
<keyword evidence="6 9" id="KW-0378">Hydrolase</keyword>
<dbReference type="OrthoDB" id="9810259at2"/>
<gene>
    <name evidence="9" type="primary">lspA</name>
    <name evidence="11" type="ORF">AUP43_16515</name>
</gene>
<keyword evidence="2 9" id="KW-1003">Cell membrane</keyword>
<dbReference type="NCBIfam" id="TIGR00077">
    <property type="entry name" value="lspA"/>
    <property type="match status" value="1"/>
</dbReference>
<comment type="catalytic activity">
    <reaction evidence="9">
        <text>Release of signal peptides from bacterial membrane prolipoproteins. Hydrolyzes -Xaa-Yaa-Zaa-|-(S,diacylglyceryl)Cys-, in which Xaa is hydrophobic (preferably Leu), and Yaa (Ala or Ser) and Zaa (Gly or Ala) have small, neutral side chains.</text>
        <dbReference type="EC" id="3.4.23.36"/>
    </reaction>
</comment>
<evidence type="ECO:0000256" key="7">
    <source>
        <dbReference type="ARBA" id="ARBA00022989"/>
    </source>
</evidence>
<feature type="active site" evidence="9">
    <location>
        <position position="118"/>
    </location>
</feature>
<keyword evidence="8 9" id="KW-0472">Membrane</keyword>
<dbReference type="EMBL" id="LPXN01000027">
    <property type="protein sequence ID" value="KZD12398.1"/>
    <property type="molecule type" value="Genomic_DNA"/>
</dbReference>
<comment type="caution">
    <text evidence="11">The sequence shown here is derived from an EMBL/GenBank/DDBJ whole genome shotgun (WGS) entry which is preliminary data.</text>
</comment>
<dbReference type="Pfam" id="PF01252">
    <property type="entry name" value="Peptidase_A8"/>
    <property type="match status" value="1"/>
</dbReference>
<comment type="similarity">
    <text evidence="1 9 10">Belongs to the peptidase A8 family.</text>
</comment>
<feature type="active site" evidence="9">
    <location>
        <position position="136"/>
    </location>
</feature>
<evidence type="ECO:0000256" key="8">
    <source>
        <dbReference type="ARBA" id="ARBA00023136"/>
    </source>
</evidence>
<dbReference type="GO" id="GO:0005886">
    <property type="term" value="C:plasma membrane"/>
    <property type="evidence" value="ECO:0007669"/>
    <property type="project" value="UniProtKB-SubCell"/>
</dbReference>
<dbReference type="EC" id="3.4.23.36" evidence="9"/>
<evidence type="ECO:0000256" key="9">
    <source>
        <dbReference type="HAMAP-Rule" id="MF_00161"/>
    </source>
</evidence>
<evidence type="ECO:0000256" key="6">
    <source>
        <dbReference type="ARBA" id="ARBA00022801"/>
    </source>
</evidence>
<protein>
    <recommendedName>
        <fullName evidence="9">Lipoprotein signal peptidase</fullName>
        <ecNumber evidence="9">3.4.23.36</ecNumber>
    </recommendedName>
    <alternativeName>
        <fullName evidence="9">Prolipoprotein signal peptidase</fullName>
    </alternativeName>
    <alternativeName>
        <fullName evidence="9">Signal peptidase II</fullName>
        <shortName evidence="9">SPase II</shortName>
    </alternativeName>
</protein>
<keyword evidence="5 9" id="KW-0064">Aspartyl protease</keyword>
<keyword evidence="12" id="KW-1185">Reference proteome</keyword>
<keyword evidence="7 9" id="KW-1133">Transmembrane helix</keyword>
<proteinExistence type="inferred from homology"/>
<evidence type="ECO:0000256" key="3">
    <source>
        <dbReference type="ARBA" id="ARBA00022670"/>
    </source>
</evidence>
<dbReference type="GO" id="GO:0006508">
    <property type="term" value="P:proteolysis"/>
    <property type="evidence" value="ECO:0007669"/>
    <property type="project" value="UniProtKB-KW"/>
</dbReference>
<organism evidence="11 12">
    <name type="scientific">Oceanibaculum pacificum</name>
    <dbReference type="NCBI Taxonomy" id="580166"/>
    <lineage>
        <taxon>Bacteria</taxon>
        <taxon>Pseudomonadati</taxon>
        <taxon>Pseudomonadota</taxon>
        <taxon>Alphaproteobacteria</taxon>
        <taxon>Rhodospirillales</taxon>
        <taxon>Oceanibaculaceae</taxon>
        <taxon>Oceanibaculum</taxon>
    </lineage>
</organism>
<comment type="function">
    <text evidence="9">This protein specifically catalyzes the removal of signal peptides from prolipoproteins.</text>
</comment>
<dbReference type="STRING" id="580166.AUP43_16515"/>
<reference evidence="11 12" key="1">
    <citation type="submission" date="2015-12" db="EMBL/GenBank/DDBJ databases">
        <title>Genome sequence of Oceanibaculum pacificum MCCC 1A02656.</title>
        <authorList>
            <person name="Lu L."/>
            <person name="Lai Q."/>
            <person name="Shao Z."/>
            <person name="Qian P."/>
        </authorList>
    </citation>
    <scope>NUCLEOTIDE SEQUENCE [LARGE SCALE GENOMIC DNA]</scope>
    <source>
        <strain evidence="11 12">MCCC 1A02656</strain>
    </source>
</reference>